<comment type="caution">
    <text evidence="8">The sequence shown here is derived from an EMBL/GenBank/DDBJ whole genome shotgun (WGS) entry which is preliminary data.</text>
</comment>
<organism evidence="8 9">
    <name type="scientific">Skermanella aerolata</name>
    <dbReference type="NCBI Taxonomy" id="393310"/>
    <lineage>
        <taxon>Bacteria</taxon>
        <taxon>Pseudomonadati</taxon>
        <taxon>Pseudomonadota</taxon>
        <taxon>Alphaproteobacteria</taxon>
        <taxon>Rhodospirillales</taxon>
        <taxon>Azospirillaceae</taxon>
        <taxon>Skermanella</taxon>
    </lineage>
</organism>
<dbReference type="InterPro" id="IPR050684">
    <property type="entry name" value="HTH-Siroheme_Decarb"/>
</dbReference>
<dbReference type="PANTHER" id="PTHR43413:SF1">
    <property type="entry name" value="SIROHEME DECARBOXYLASE NIRL SUBUNIT"/>
    <property type="match status" value="1"/>
</dbReference>
<proteinExistence type="inferred from homology"/>
<dbReference type="GO" id="GO:0016829">
    <property type="term" value="F:lyase activity"/>
    <property type="evidence" value="ECO:0007669"/>
    <property type="project" value="UniProtKB-KW"/>
</dbReference>
<keyword evidence="9" id="KW-1185">Reference proteome</keyword>
<evidence type="ECO:0000259" key="6">
    <source>
        <dbReference type="Pfam" id="PF17805"/>
    </source>
</evidence>
<dbReference type="AlphaFoldDB" id="A0A512DRR4"/>
<dbReference type="EC" id="4.1.1.111" evidence="4"/>
<feature type="domain" description="Siroheme decarboxylase AsnC-like ligand binding" evidence="6">
    <location>
        <begin position="64"/>
        <end position="151"/>
    </location>
</feature>
<dbReference type="EMBL" id="BJYZ01000014">
    <property type="protein sequence ID" value="GEO39116.1"/>
    <property type="molecule type" value="Genomic_DNA"/>
</dbReference>
<accession>A0A512DRR4</accession>
<gene>
    <name evidence="8" type="primary">nirL</name>
    <name evidence="8" type="ORF">SAE02_32640</name>
</gene>
<evidence type="ECO:0000256" key="1">
    <source>
        <dbReference type="ARBA" id="ARBA00023239"/>
    </source>
</evidence>
<dbReference type="Proteomes" id="UP000321523">
    <property type="component" value="Unassembled WGS sequence"/>
</dbReference>
<protein>
    <recommendedName>
        <fullName evidence="4">siroheme decarboxylase</fullName>
        <ecNumber evidence="4">4.1.1.111</ecNumber>
    </recommendedName>
</protein>
<evidence type="ECO:0000259" key="7">
    <source>
        <dbReference type="Pfam" id="PF22451"/>
    </source>
</evidence>
<evidence type="ECO:0000313" key="9">
    <source>
        <dbReference type="Proteomes" id="UP000321523"/>
    </source>
</evidence>
<dbReference type="Gene3D" id="3.30.70.3460">
    <property type="match status" value="1"/>
</dbReference>
<dbReference type="Pfam" id="PF22451">
    <property type="entry name" value="NirdL-like_HTH"/>
    <property type="match status" value="1"/>
</dbReference>
<dbReference type="PANTHER" id="PTHR43413">
    <property type="entry name" value="TRANSCRIPTIONAL REGULATOR, ASNC FAMILY"/>
    <property type="match status" value="1"/>
</dbReference>
<keyword evidence="1" id="KW-0456">Lyase</keyword>
<name>A0A512DRR4_9PROT</name>
<comment type="pathway">
    <text evidence="2">Porphyrin-containing compound metabolism.</text>
</comment>
<comment type="similarity">
    <text evidence="3">Belongs to the Ahb/Nir family.</text>
</comment>
<dbReference type="InterPro" id="IPR040523">
    <property type="entry name" value="AsnC_trans_reg2"/>
</dbReference>
<dbReference type="OrthoDB" id="9806536at2"/>
<dbReference type="InterPro" id="IPR053953">
    <property type="entry name" value="NirdL-like_HTH"/>
</dbReference>
<evidence type="ECO:0000256" key="3">
    <source>
        <dbReference type="ARBA" id="ARBA00023457"/>
    </source>
</evidence>
<sequence>MELTETDRQLIGALRDGLPLAERPYEALGNSLGLDEADVIDRMCGFVKRGMISRIGVVVDHAALGFDSNAMVVWNIPDEEVERVGAMFAGLSWVSLCYQRPRRLPDWPYNLFTMIHARDRTFVEDRVAVMATLPDVMVQPPAILHTTRRFKQTAACYGTPREG</sequence>
<dbReference type="RefSeq" id="WP_044432562.1">
    <property type="nucleotide sequence ID" value="NZ_BJYZ01000014.1"/>
</dbReference>
<evidence type="ECO:0000256" key="5">
    <source>
        <dbReference type="ARBA" id="ARBA00048470"/>
    </source>
</evidence>
<feature type="domain" description="Siroheme decarboxylase NirL-like HTH" evidence="7">
    <location>
        <begin position="7"/>
        <end position="52"/>
    </location>
</feature>
<reference evidence="8 9" key="1">
    <citation type="submission" date="2019-07" db="EMBL/GenBank/DDBJ databases">
        <title>Whole genome shotgun sequence of Skermanella aerolata NBRC 106429.</title>
        <authorList>
            <person name="Hosoyama A."/>
            <person name="Uohara A."/>
            <person name="Ohji S."/>
            <person name="Ichikawa N."/>
        </authorList>
    </citation>
    <scope>NUCLEOTIDE SEQUENCE [LARGE SCALE GENOMIC DNA]</scope>
    <source>
        <strain evidence="8 9">NBRC 106429</strain>
    </source>
</reference>
<comment type="catalytic activity">
    <reaction evidence="5">
        <text>siroheme + 2 H(+) = 12,18-didecarboxysiroheme + 2 CO2</text>
        <dbReference type="Rhea" id="RHEA:19093"/>
        <dbReference type="ChEBI" id="CHEBI:15378"/>
        <dbReference type="ChEBI" id="CHEBI:16526"/>
        <dbReference type="ChEBI" id="CHEBI:60052"/>
        <dbReference type="ChEBI" id="CHEBI:140497"/>
        <dbReference type="EC" id="4.1.1.111"/>
    </reaction>
</comment>
<dbReference type="Pfam" id="PF17805">
    <property type="entry name" value="AsnC_trans_reg2"/>
    <property type="match status" value="1"/>
</dbReference>
<evidence type="ECO:0000256" key="2">
    <source>
        <dbReference type="ARBA" id="ARBA00023444"/>
    </source>
</evidence>
<evidence type="ECO:0000256" key="4">
    <source>
        <dbReference type="ARBA" id="ARBA00023471"/>
    </source>
</evidence>
<evidence type="ECO:0000313" key="8">
    <source>
        <dbReference type="EMBL" id="GEO39116.1"/>
    </source>
</evidence>